<keyword evidence="4" id="KW-0804">Transcription</keyword>
<proteinExistence type="predicted"/>
<evidence type="ECO:0000256" key="4">
    <source>
        <dbReference type="ARBA" id="ARBA00023163"/>
    </source>
</evidence>
<evidence type="ECO:0000259" key="5">
    <source>
        <dbReference type="PROSITE" id="PS01124"/>
    </source>
</evidence>
<dbReference type="SUPFAM" id="SSF51215">
    <property type="entry name" value="Regulatory protein AraC"/>
    <property type="match status" value="1"/>
</dbReference>
<dbReference type="SMART" id="SM00342">
    <property type="entry name" value="HTH_ARAC"/>
    <property type="match status" value="1"/>
</dbReference>
<evidence type="ECO:0000256" key="2">
    <source>
        <dbReference type="ARBA" id="ARBA00023125"/>
    </source>
</evidence>
<name>U4KAM7_9VIBR</name>
<dbReference type="Pfam" id="PF02311">
    <property type="entry name" value="AraC_binding"/>
    <property type="match status" value="1"/>
</dbReference>
<sequence length="266" mass="30583">MDSVKYHLSEQSGIQLIDADYQKFAFSRHYHLDFHIGLIQRGVQKFHHSGSSHKVGQGQIIVMPPDELHDGHSELKSGYQVKVFSIRPEWFTDQLDLSNKQTTAHFTQLIIDDPTLFHQLSYLHSQLMHTQISQLAQDCLPFESFEQMLDQYGTIKPNVAQPLGKTTIQVLREYLMENLDQPIRLNALADMCQLTPSQFQRHFKARMGITPYAWLTRLRMEHALSLLLHGVNSVNVALRVGFYDQAHFVKAFKTTYGATPGQIHCH</sequence>
<dbReference type="KEGG" id="vni:VIBNI_A3801"/>
<dbReference type="AlphaFoldDB" id="U4KAM7"/>
<dbReference type="InterPro" id="IPR037923">
    <property type="entry name" value="HTH-like"/>
</dbReference>
<dbReference type="OrthoDB" id="9809338at2"/>
<dbReference type="Proteomes" id="UP000016895">
    <property type="component" value="Chromosome 1"/>
</dbReference>
<evidence type="ECO:0000256" key="3">
    <source>
        <dbReference type="ARBA" id="ARBA00023159"/>
    </source>
</evidence>
<dbReference type="SUPFAM" id="SSF46689">
    <property type="entry name" value="Homeodomain-like"/>
    <property type="match status" value="2"/>
</dbReference>
<evidence type="ECO:0000256" key="1">
    <source>
        <dbReference type="ARBA" id="ARBA00023015"/>
    </source>
</evidence>
<dbReference type="InterPro" id="IPR018062">
    <property type="entry name" value="HTH_AraC-typ_CS"/>
</dbReference>
<keyword evidence="1" id="KW-0805">Transcription regulation</keyword>
<feature type="domain" description="HTH araC/xylS-type" evidence="5">
    <location>
        <begin position="169"/>
        <end position="266"/>
    </location>
</feature>
<dbReference type="PATRIC" id="fig|1260221.3.peg.3608"/>
<dbReference type="Pfam" id="PF12833">
    <property type="entry name" value="HTH_18"/>
    <property type="match status" value="1"/>
</dbReference>
<accession>U4KAM7</accession>
<keyword evidence="3" id="KW-0010">Activator</keyword>
<gene>
    <name evidence="6" type="ORF">VIBNI_A3801</name>
</gene>
<dbReference type="STRING" id="28173.VIBNI_A3801"/>
<evidence type="ECO:0000313" key="6">
    <source>
        <dbReference type="EMBL" id="CCO59757.1"/>
    </source>
</evidence>
<organism evidence="6 7">
    <name type="scientific">Vibrio nigripulchritudo</name>
    <dbReference type="NCBI Taxonomy" id="28173"/>
    <lineage>
        <taxon>Bacteria</taxon>
        <taxon>Pseudomonadati</taxon>
        <taxon>Pseudomonadota</taxon>
        <taxon>Gammaproteobacteria</taxon>
        <taxon>Vibrionales</taxon>
        <taxon>Vibrionaceae</taxon>
        <taxon>Vibrio</taxon>
    </lineage>
</organism>
<dbReference type="PROSITE" id="PS00041">
    <property type="entry name" value="HTH_ARAC_FAMILY_1"/>
    <property type="match status" value="1"/>
</dbReference>
<protein>
    <submittedName>
        <fullName evidence="6">Putative Transcriptional regulator AraC family</fullName>
    </submittedName>
</protein>
<dbReference type="PANTHER" id="PTHR46796:SF11">
    <property type="entry name" value="TRANSCRIPTIONAL REGULATOR-RELATED"/>
    <property type="match status" value="1"/>
</dbReference>
<dbReference type="InterPro" id="IPR018060">
    <property type="entry name" value="HTH_AraC"/>
</dbReference>
<dbReference type="GO" id="GO:0043565">
    <property type="term" value="F:sequence-specific DNA binding"/>
    <property type="evidence" value="ECO:0007669"/>
    <property type="project" value="InterPro"/>
</dbReference>
<dbReference type="eggNOG" id="COG4977">
    <property type="taxonomic scope" value="Bacteria"/>
</dbReference>
<dbReference type="PROSITE" id="PS01124">
    <property type="entry name" value="HTH_ARAC_FAMILY_2"/>
    <property type="match status" value="1"/>
</dbReference>
<dbReference type="InterPro" id="IPR003313">
    <property type="entry name" value="AraC-bd"/>
</dbReference>
<dbReference type="InterPro" id="IPR050204">
    <property type="entry name" value="AraC_XylS_family_regulators"/>
</dbReference>
<keyword evidence="2" id="KW-0238">DNA-binding</keyword>
<dbReference type="GO" id="GO:0003700">
    <property type="term" value="F:DNA-binding transcription factor activity"/>
    <property type="evidence" value="ECO:0007669"/>
    <property type="project" value="InterPro"/>
</dbReference>
<dbReference type="InterPro" id="IPR009057">
    <property type="entry name" value="Homeodomain-like_sf"/>
</dbReference>
<dbReference type="RefSeq" id="WP_022552126.1">
    <property type="nucleotide sequence ID" value="NC_022528.1"/>
</dbReference>
<dbReference type="Gene3D" id="1.10.10.60">
    <property type="entry name" value="Homeodomain-like"/>
    <property type="match status" value="1"/>
</dbReference>
<evidence type="ECO:0000313" key="7">
    <source>
        <dbReference type="Proteomes" id="UP000016895"/>
    </source>
</evidence>
<dbReference type="PANTHER" id="PTHR46796">
    <property type="entry name" value="HTH-TYPE TRANSCRIPTIONAL ACTIVATOR RHAS-RELATED"/>
    <property type="match status" value="1"/>
</dbReference>
<dbReference type="EMBL" id="FO203526">
    <property type="protein sequence ID" value="CCO59757.1"/>
    <property type="molecule type" value="Genomic_DNA"/>
</dbReference>
<keyword evidence="7" id="KW-1185">Reference proteome</keyword>
<reference evidence="6 7" key="1">
    <citation type="journal article" date="2013" name="ISME J.">
        <title>Comparative genomics of pathogenic lineages of Vibrio nigripulchritudo identifies virulence-associated traits.</title>
        <authorList>
            <person name="Goudenege D."/>
            <person name="Labreuche Y."/>
            <person name="Krin E."/>
            <person name="Ansquer D."/>
            <person name="Mangenot S."/>
            <person name="Calteau A."/>
            <person name="Medigue C."/>
            <person name="Mazel D."/>
            <person name="Polz M.F."/>
            <person name="Le Roux F."/>
        </authorList>
    </citation>
    <scope>NUCLEOTIDE SEQUENCE [LARGE SCALE GENOMIC DNA]</scope>
    <source>
        <strain evidence="7">SnF1</strain>
    </source>
</reference>